<keyword evidence="2" id="KW-1185">Reference proteome</keyword>
<dbReference type="SUPFAM" id="SSF50494">
    <property type="entry name" value="Trypsin-like serine proteases"/>
    <property type="match status" value="1"/>
</dbReference>
<evidence type="ECO:0008006" key="3">
    <source>
        <dbReference type="Google" id="ProtNLM"/>
    </source>
</evidence>
<dbReference type="Proteomes" id="UP000466442">
    <property type="component" value="Linkage Group LG16"/>
</dbReference>
<evidence type="ECO:0000313" key="2">
    <source>
        <dbReference type="Proteomes" id="UP000466442"/>
    </source>
</evidence>
<gene>
    <name evidence="1" type="ORF">GE061_007971</name>
</gene>
<dbReference type="AlphaFoldDB" id="A0A8S9WPS8"/>
<protein>
    <recommendedName>
        <fullName evidence="3">Peptidase S1 domain-containing protein</fullName>
    </recommendedName>
</protein>
<name>A0A8S9WPS8_APOLU</name>
<accession>A0A8S9WPS8</accession>
<sequence length="256" mass="29203">MVESNTLMVGLMKDEYSPKEKTNQVTVIAVTIHPKCDATYQVDIGALILKKTPKGRRLTWVNSPYIHELESQFNGVASASVIHGQCYVLRWIETILDVNSHKAWTIIESSVYYQMWNMCLKLVCPEKMPDGKQFYRPKNFQECLNYGVIGQRKCMTMIPEQLPLCKYTPGSPVFCDVEQFHGIVGILTNFTSDCSFTRFSNGVMASFSDALKMDLIERHIRIRSSRYFSRLRVILANESKVPVTVPPWVKTSTTSP</sequence>
<comment type="caution">
    <text evidence="1">The sequence shown here is derived from an EMBL/GenBank/DDBJ whole genome shotgun (WGS) entry which is preliminary data.</text>
</comment>
<dbReference type="EMBL" id="WIXP02000016">
    <property type="protein sequence ID" value="KAF6198224.1"/>
    <property type="molecule type" value="Genomic_DNA"/>
</dbReference>
<dbReference type="InterPro" id="IPR009003">
    <property type="entry name" value="Peptidase_S1_PA"/>
</dbReference>
<organism evidence="1 2">
    <name type="scientific">Apolygus lucorum</name>
    <name type="common">Small green plant bug</name>
    <name type="synonym">Lygocoris lucorum</name>
    <dbReference type="NCBI Taxonomy" id="248454"/>
    <lineage>
        <taxon>Eukaryota</taxon>
        <taxon>Metazoa</taxon>
        <taxon>Ecdysozoa</taxon>
        <taxon>Arthropoda</taxon>
        <taxon>Hexapoda</taxon>
        <taxon>Insecta</taxon>
        <taxon>Pterygota</taxon>
        <taxon>Neoptera</taxon>
        <taxon>Paraneoptera</taxon>
        <taxon>Hemiptera</taxon>
        <taxon>Heteroptera</taxon>
        <taxon>Panheteroptera</taxon>
        <taxon>Cimicomorpha</taxon>
        <taxon>Miridae</taxon>
        <taxon>Mirini</taxon>
        <taxon>Apolygus</taxon>
    </lineage>
</organism>
<evidence type="ECO:0000313" key="1">
    <source>
        <dbReference type="EMBL" id="KAF6198224.1"/>
    </source>
</evidence>
<reference evidence="1" key="1">
    <citation type="journal article" date="2021" name="Mol. Ecol. Resour.">
        <title>Apolygus lucorum genome provides insights into omnivorousness and mesophyll feeding.</title>
        <authorList>
            <person name="Liu Y."/>
            <person name="Liu H."/>
            <person name="Wang H."/>
            <person name="Huang T."/>
            <person name="Liu B."/>
            <person name="Yang B."/>
            <person name="Yin L."/>
            <person name="Li B."/>
            <person name="Zhang Y."/>
            <person name="Zhang S."/>
            <person name="Jiang F."/>
            <person name="Zhang X."/>
            <person name="Ren Y."/>
            <person name="Wang B."/>
            <person name="Wang S."/>
            <person name="Lu Y."/>
            <person name="Wu K."/>
            <person name="Fan W."/>
            <person name="Wang G."/>
        </authorList>
    </citation>
    <scope>NUCLEOTIDE SEQUENCE</scope>
    <source>
        <strain evidence="1">12Hb</strain>
    </source>
</reference>
<proteinExistence type="predicted"/>